<evidence type="ECO:0000256" key="4">
    <source>
        <dbReference type="ARBA" id="ARBA00022723"/>
    </source>
</evidence>
<feature type="binding site" evidence="6">
    <location>
        <position position="104"/>
    </location>
    <ligand>
        <name>a divalent metal cation</name>
        <dbReference type="ChEBI" id="CHEBI:60240"/>
        <label>1</label>
    </ligand>
</feature>
<dbReference type="EMBL" id="JAPOHD010000027">
    <property type="protein sequence ID" value="MCY1721367.1"/>
    <property type="molecule type" value="Genomic_DNA"/>
</dbReference>
<dbReference type="PANTHER" id="PTHR13799:SF14">
    <property type="entry name" value="GTP CYCLOHYDROLASE 1 TYPE 2 HOMOLOG"/>
    <property type="match status" value="1"/>
</dbReference>
<accession>A0A9X3F7V9</accession>
<dbReference type="SUPFAM" id="SSF102705">
    <property type="entry name" value="NIF3 (NGG1p interacting factor 3)-like"/>
    <property type="match status" value="1"/>
</dbReference>
<evidence type="ECO:0000313" key="7">
    <source>
        <dbReference type="EMBL" id="MCY1721367.1"/>
    </source>
</evidence>
<name>A0A9X3F7V9_9BACT</name>
<reference evidence="7" key="1">
    <citation type="submission" date="2022-11" db="EMBL/GenBank/DDBJ databases">
        <title>Marilongibacter aestuarii gen. nov., sp. nov., isolated from tidal flat sediment.</title>
        <authorList>
            <person name="Jiayan W."/>
        </authorList>
    </citation>
    <scope>NUCLEOTIDE SEQUENCE</scope>
    <source>
        <strain evidence="7">Z1-6</strain>
    </source>
</reference>
<keyword evidence="4 5" id="KW-0479">Metal-binding</keyword>
<keyword evidence="8" id="KW-1185">Reference proteome</keyword>
<comment type="subunit">
    <text evidence="2">Homohexamer.</text>
</comment>
<evidence type="ECO:0000313" key="8">
    <source>
        <dbReference type="Proteomes" id="UP001145087"/>
    </source>
</evidence>
<evidence type="ECO:0000256" key="1">
    <source>
        <dbReference type="ARBA" id="ARBA00006964"/>
    </source>
</evidence>
<evidence type="ECO:0000256" key="3">
    <source>
        <dbReference type="ARBA" id="ARBA00022112"/>
    </source>
</evidence>
<dbReference type="RefSeq" id="WP_343333697.1">
    <property type="nucleotide sequence ID" value="NZ_JAPOHD010000027.1"/>
</dbReference>
<feature type="binding site" evidence="6">
    <location>
        <position position="328"/>
    </location>
    <ligand>
        <name>a divalent metal cation</name>
        <dbReference type="ChEBI" id="CHEBI:60240"/>
        <label>1</label>
    </ligand>
</feature>
<evidence type="ECO:0000256" key="6">
    <source>
        <dbReference type="PIRSR" id="PIRSR602678-1"/>
    </source>
</evidence>
<feature type="binding site" evidence="6">
    <location>
        <position position="65"/>
    </location>
    <ligand>
        <name>a divalent metal cation</name>
        <dbReference type="ChEBI" id="CHEBI:60240"/>
        <label>1</label>
    </ligand>
</feature>
<organism evidence="7 8">
    <name type="scientific">Draconibacterium aestuarii</name>
    <dbReference type="NCBI Taxonomy" id="2998507"/>
    <lineage>
        <taxon>Bacteria</taxon>
        <taxon>Pseudomonadati</taxon>
        <taxon>Bacteroidota</taxon>
        <taxon>Bacteroidia</taxon>
        <taxon>Marinilabiliales</taxon>
        <taxon>Prolixibacteraceae</taxon>
        <taxon>Draconibacterium</taxon>
    </lineage>
</organism>
<dbReference type="GO" id="GO:0005737">
    <property type="term" value="C:cytoplasm"/>
    <property type="evidence" value="ECO:0007669"/>
    <property type="project" value="TreeGrafter"/>
</dbReference>
<gene>
    <name evidence="7" type="ORF">OU798_13510</name>
</gene>
<protein>
    <recommendedName>
        <fullName evidence="3 5">GTP cyclohydrolase 1 type 2 homolog</fullName>
    </recommendedName>
</protein>
<dbReference type="Pfam" id="PF01784">
    <property type="entry name" value="DUF34_NIF3"/>
    <property type="match status" value="1"/>
</dbReference>
<feature type="binding site" evidence="6">
    <location>
        <position position="66"/>
    </location>
    <ligand>
        <name>a divalent metal cation</name>
        <dbReference type="ChEBI" id="CHEBI:60240"/>
        <label>1</label>
    </ligand>
</feature>
<dbReference type="Gene3D" id="3.30.70.120">
    <property type="match status" value="1"/>
</dbReference>
<dbReference type="InterPro" id="IPR015867">
    <property type="entry name" value="N-reg_PII/ATP_PRibTrfase_C"/>
</dbReference>
<evidence type="ECO:0000256" key="5">
    <source>
        <dbReference type="PIRNR" id="PIRNR037489"/>
    </source>
</evidence>
<dbReference type="PANTHER" id="PTHR13799">
    <property type="entry name" value="NGG1 INTERACTING FACTOR 3"/>
    <property type="match status" value="1"/>
</dbReference>
<feature type="binding site" evidence="6">
    <location>
        <position position="332"/>
    </location>
    <ligand>
        <name>a divalent metal cation</name>
        <dbReference type="ChEBI" id="CHEBI:60240"/>
        <label>1</label>
    </ligand>
</feature>
<dbReference type="Proteomes" id="UP001145087">
    <property type="component" value="Unassembled WGS sequence"/>
</dbReference>
<dbReference type="AlphaFoldDB" id="A0A9X3F7V9"/>
<evidence type="ECO:0000256" key="2">
    <source>
        <dbReference type="ARBA" id="ARBA00011643"/>
    </source>
</evidence>
<dbReference type="FunFam" id="3.30.70.120:FF:000006">
    <property type="entry name" value="GTP cyclohydrolase 1 type 2 homolog"/>
    <property type="match status" value="1"/>
</dbReference>
<dbReference type="NCBIfam" id="TIGR00486">
    <property type="entry name" value="YbgI_SA1388"/>
    <property type="match status" value="1"/>
</dbReference>
<dbReference type="InterPro" id="IPR036069">
    <property type="entry name" value="DUF34/NIF3_sf"/>
</dbReference>
<dbReference type="Gene3D" id="3.40.1390.30">
    <property type="entry name" value="NIF3 (NGG1p interacting factor 3)-like"/>
    <property type="match status" value="1"/>
</dbReference>
<sequence length="365" mass="40527">MIKIKNISTFFENFAPLRLQESYDNAGLIIGDLNAEVDSVLVTLDVTEEVIEEAIRKKAGLIIAHHPIVFSGLKKITGKNYVERTLLKAIKNNIAIYAAHTNLDSIEGGVNGKICEKLGLKDCKILQPASGLLKKLVTFIPIDQAPQVHEAVFSAGAGNIGNYDSCGFNVYGEGTFRGNESTNPFVGKKGEIHTEKEIRFETIFPTYLQEKVIRALLNAHPYEEVAYDIYTIDNKFNRVGMGMIGTLPAEKNETEFLQQLKSTFNTGVIRHTALQNKAVKKVAVCGGAGAFLLNQAIAAGADVFVSGDFKYHQFFDAENKIVITDIGHFESEQYTKELFYELLTKNFPKFAIHLSEVNTNPVFYF</sequence>
<proteinExistence type="inferred from homology"/>
<comment type="similarity">
    <text evidence="1 5">Belongs to the GTP cyclohydrolase I type 2/NIF3 family.</text>
</comment>
<comment type="caution">
    <text evidence="7">The sequence shown here is derived from an EMBL/GenBank/DDBJ whole genome shotgun (WGS) entry which is preliminary data.</text>
</comment>
<dbReference type="GO" id="GO:0046872">
    <property type="term" value="F:metal ion binding"/>
    <property type="evidence" value="ECO:0007669"/>
    <property type="project" value="UniProtKB-UniRule"/>
</dbReference>
<dbReference type="InterPro" id="IPR017221">
    <property type="entry name" value="DUF34/NIF3_bac"/>
</dbReference>
<dbReference type="InterPro" id="IPR002678">
    <property type="entry name" value="DUF34/NIF3"/>
</dbReference>
<dbReference type="FunFam" id="3.40.1390.30:FF:000001">
    <property type="entry name" value="GTP cyclohydrolase 1 type 2"/>
    <property type="match status" value="1"/>
</dbReference>
<dbReference type="PIRSF" id="PIRSF037489">
    <property type="entry name" value="UCP037489_NIF3_YqfO"/>
    <property type="match status" value="1"/>
</dbReference>